<dbReference type="AlphaFoldDB" id="A0A250IZJ9"/>
<evidence type="ECO:0000313" key="2">
    <source>
        <dbReference type="EMBL" id="ATB36688.1"/>
    </source>
</evidence>
<dbReference type="InterPro" id="IPR045247">
    <property type="entry name" value="Oye-like"/>
</dbReference>
<reference evidence="2 3" key="1">
    <citation type="submission" date="2017-06" db="EMBL/GenBank/DDBJ databases">
        <title>Sequencing and comparative analysis of myxobacterial genomes.</title>
        <authorList>
            <person name="Rupp O."/>
            <person name="Goesmann A."/>
            <person name="Sogaard-Andersen L."/>
        </authorList>
    </citation>
    <scope>NUCLEOTIDE SEQUENCE [LARGE SCALE GENOMIC DNA]</scope>
    <source>
        <strain evidence="2 3">DSM 52655</strain>
    </source>
</reference>
<protein>
    <submittedName>
        <fullName evidence="2">Alkene reductase</fullName>
    </submittedName>
</protein>
<dbReference type="Gene3D" id="3.20.20.70">
    <property type="entry name" value="Aldolase class I"/>
    <property type="match status" value="1"/>
</dbReference>
<dbReference type="Pfam" id="PF00724">
    <property type="entry name" value="Oxidored_FMN"/>
    <property type="match status" value="1"/>
</dbReference>
<dbReference type="InterPro" id="IPR013785">
    <property type="entry name" value="Aldolase_TIM"/>
</dbReference>
<dbReference type="Proteomes" id="UP000217257">
    <property type="component" value="Chromosome"/>
</dbReference>
<dbReference type="GO" id="GO:0010181">
    <property type="term" value="F:FMN binding"/>
    <property type="evidence" value="ECO:0007669"/>
    <property type="project" value="InterPro"/>
</dbReference>
<organism evidence="2 3">
    <name type="scientific">Cystobacter fuscus</name>
    <dbReference type="NCBI Taxonomy" id="43"/>
    <lineage>
        <taxon>Bacteria</taxon>
        <taxon>Pseudomonadati</taxon>
        <taxon>Myxococcota</taxon>
        <taxon>Myxococcia</taxon>
        <taxon>Myxococcales</taxon>
        <taxon>Cystobacterineae</taxon>
        <taxon>Archangiaceae</taxon>
        <taxon>Cystobacter</taxon>
    </lineage>
</organism>
<dbReference type="PANTHER" id="PTHR22893:SF91">
    <property type="entry name" value="NADPH DEHYDROGENASE 2-RELATED"/>
    <property type="match status" value="1"/>
</dbReference>
<name>A0A250IZJ9_9BACT</name>
<dbReference type="CDD" id="cd02933">
    <property type="entry name" value="OYE_like_FMN"/>
    <property type="match status" value="1"/>
</dbReference>
<dbReference type="EMBL" id="CP022098">
    <property type="protein sequence ID" value="ATB36688.1"/>
    <property type="molecule type" value="Genomic_DNA"/>
</dbReference>
<evidence type="ECO:0000313" key="3">
    <source>
        <dbReference type="Proteomes" id="UP000217257"/>
    </source>
</evidence>
<dbReference type="InterPro" id="IPR001155">
    <property type="entry name" value="OxRdtase_FMN_N"/>
</dbReference>
<proteinExistence type="predicted"/>
<sequence>MSPHPASDLLQTPVTLGALRLPNRLIMSPLTRLRADAELAPTKLVAEYYAQRASAGLIISESIAVAPYGEGYPALPGLFTARQAEAWRSVVEAVHAEGGRIAAQLWHFGQARYATDEAQRAAGWWAVANPLKPHDLTPAELAAMVEAFGRGARTARALGFDAVEIHNGNGYLLDQFLRAGANQRTDAHGGSLENRTRLALELVTAVSEAMGADRVGIRLSPSATVNGAPDPSGEETFAYLLERLAPLGLAYVHATRTTEQDRRHGSGPGIPLQRIRALYPGKLIGAGDFTREDGEHALAEGTVDAVAYGRLFIANPDLPERFARRTSLNVPDHDTFYTPGPAGFTDYPRLA</sequence>
<accession>A0A250IZJ9</accession>
<feature type="domain" description="NADH:flavin oxidoreductase/NADH oxidase N-terminal" evidence="1">
    <location>
        <begin position="12"/>
        <end position="325"/>
    </location>
</feature>
<dbReference type="RefSeq" id="WP_095985113.1">
    <property type="nucleotide sequence ID" value="NZ_CP022098.1"/>
</dbReference>
<dbReference type="GO" id="GO:0016491">
    <property type="term" value="F:oxidoreductase activity"/>
    <property type="evidence" value="ECO:0007669"/>
    <property type="project" value="InterPro"/>
</dbReference>
<gene>
    <name evidence="2" type="ORF">CYFUS_002103</name>
</gene>
<dbReference type="PANTHER" id="PTHR22893">
    <property type="entry name" value="NADH OXIDOREDUCTASE-RELATED"/>
    <property type="match status" value="1"/>
</dbReference>
<evidence type="ECO:0000259" key="1">
    <source>
        <dbReference type="Pfam" id="PF00724"/>
    </source>
</evidence>
<dbReference type="KEGG" id="cfus:CYFUS_002103"/>
<dbReference type="SUPFAM" id="SSF51395">
    <property type="entry name" value="FMN-linked oxidoreductases"/>
    <property type="match status" value="1"/>
</dbReference>